<dbReference type="Proteomes" id="UP000037193">
    <property type="component" value="Unassembled WGS sequence"/>
</dbReference>
<reference evidence="1 2" key="1">
    <citation type="journal article" date="2015" name="Int J Genomics">
        <title>Comparative Genomics Revealed Genetic Diversity and Species/Strain-Level Differences in Carbohydrate Metabolism of Three Probiotic Bifidobacterial Species.</title>
        <authorList>
            <person name="Odamaki T."/>
            <person name="Horigome A."/>
            <person name="Sugahara H."/>
            <person name="Hashikura N."/>
            <person name="Minami J."/>
            <person name="Xiao J.Z."/>
            <person name="Abe F."/>
        </authorList>
    </citation>
    <scope>NUCLEOTIDE SEQUENCE [LARGE SCALE GENOMIC DNA]</scope>
    <source>
        <strain evidence="1 2">MCC 1128</strain>
    </source>
</reference>
<comment type="caution">
    <text evidence="1">The sequence shown here is derived from an EMBL/GenBank/DDBJ whole genome shotgun (WGS) entry which is preliminary data.</text>
</comment>
<accession>A0A0L7B5B8</accession>
<evidence type="ECO:0000313" key="1">
    <source>
        <dbReference type="EMBL" id="KOA42639.1"/>
    </source>
</evidence>
<dbReference type="EMBL" id="AVQD01000004">
    <property type="protein sequence ID" value="KOA42639.1"/>
    <property type="molecule type" value="Genomic_DNA"/>
</dbReference>
<name>A0A0L7B5B8_BIFBR</name>
<dbReference type="PATRIC" id="fig|1365965.3.peg.540"/>
<dbReference type="AlphaFoldDB" id="A0A0L7B5B8"/>
<protein>
    <recommendedName>
        <fullName evidence="3">Phage protein</fullName>
    </recommendedName>
</protein>
<gene>
    <name evidence="1" type="ORF">BBM1128_02670</name>
</gene>
<evidence type="ECO:0008006" key="3">
    <source>
        <dbReference type="Google" id="ProtNLM"/>
    </source>
</evidence>
<sequence>MSLNLEKTVKDWIDADPDGDGLTAYLEVPADRPRRLVTIERVGGNENEYSSHPTLAIQVWAESRWQAAQLATGTLLPRLLDLDLLDPIAAVSVESVIDFPDPGPPPQPRYQITIHLDAATQ</sequence>
<organism evidence="1 2">
    <name type="scientific">Bifidobacterium breve MCC 1128</name>
    <dbReference type="NCBI Taxonomy" id="1365965"/>
    <lineage>
        <taxon>Bacteria</taxon>
        <taxon>Bacillati</taxon>
        <taxon>Actinomycetota</taxon>
        <taxon>Actinomycetes</taxon>
        <taxon>Bifidobacteriales</taxon>
        <taxon>Bifidobacteriaceae</taxon>
        <taxon>Bifidobacterium</taxon>
    </lineage>
</organism>
<evidence type="ECO:0000313" key="2">
    <source>
        <dbReference type="Proteomes" id="UP000037193"/>
    </source>
</evidence>
<proteinExistence type="predicted"/>
<dbReference type="RefSeq" id="WP_015512459.1">
    <property type="nucleotide sequence ID" value="NZ_AVQD01000004.1"/>
</dbReference>